<dbReference type="InterPro" id="IPR002126">
    <property type="entry name" value="Cadherin-like_dom"/>
</dbReference>
<name>A0A844FIN2_9FIRM</name>
<dbReference type="GO" id="GO:0005509">
    <property type="term" value="F:calcium ion binding"/>
    <property type="evidence" value="ECO:0007669"/>
    <property type="project" value="InterPro"/>
</dbReference>
<evidence type="ECO:0000259" key="1">
    <source>
        <dbReference type="PROSITE" id="PS50268"/>
    </source>
</evidence>
<evidence type="ECO:0000313" key="2">
    <source>
        <dbReference type="EMBL" id="MSS43786.1"/>
    </source>
</evidence>
<dbReference type="Pfam" id="PF25209">
    <property type="entry name" value="Phage_capsid_4"/>
    <property type="match status" value="1"/>
</dbReference>
<dbReference type="Proteomes" id="UP000462760">
    <property type="component" value="Unassembled WGS sequence"/>
</dbReference>
<sequence>MAINYAEKYDLQKLVDEKFMEGSKTEQLVNKDFDFVGAQTVKVYNIGTVPLTDYARTGVNRFGSPDELDTTVQEMTMTQDKSFTFTIDKMNEDETMGALNAGKALDRQIRERVIPEVDTYRLDVMATNAGKTATANLTATNIYDKITEATEVLDDAEVPFEGRYLVVTPATYTLMKKNKDIVMETEIGQEMRARGVVALVDGMEVVKVPSSRLPENFGFMVCHNVATTAPVKLAEYRIHEDAPGISGSLVEGRVYFDAFVLDNKKDAIFVHNNSTGA</sequence>
<accession>A0A844FIN2</accession>
<dbReference type="EMBL" id="VULR01000011">
    <property type="protein sequence ID" value="MSS43786.1"/>
    <property type="molecule type" value="Genomic_DNA"/>
</dbReference>
<organism evidence="2 3">
    <name type="scientific">Anaerosalibacter bizertensis</name>
    <dbReference type="NCBI Taxonomy" id="932217"/>
    <lineage>
        <taxon>Bacteria</taxon>
        <taxon>Bacillati</taxon>
        <taxon>Bacillota</taxon>
        <taxon>Tissierellia</taxon>
        <taxon>Tissierellales</taxon>
        <taxon>Sporanaerobacteraceae</taxon>
        <taxon>Anaerosalibacter</taxon>
    </lineage>
</organism>
<gene>
    <name evidence="2" type="ORF">FYJ27_08600</name>
</gene>
<dbReference type="PROSITE" id="PS50268">
    <property type="entry name" value="CADHERIN_2"/>
    <property type="match status" value="1"/>
</dbReference>
<feature type="domain" description="Cadherin" evidence="1">
    <location>
        <begin position="85"/>
        <end position="153"/>
    </location>
</feature>
<protein>
    <recommendedName>
        <fullName evidence="1">Cadherin domain-containing protein</fullName>
    </recommendedName>
</protein>
<dbReference type="GO" id="GO:0016020">
    <property type="term" value="C:membrane"/>
    <property type="evidence" value="ECO:0007669"/>
    <property type="project" value="InterPro"/>
</dbReference>
<dbReference type="GO" id="GO:0007156">
    <property type="term" value="P:homophilic cell adhesion via plasma membrane adhesion molecules"/>
    <property type="evidence" value="ECO:0007669"/>
    <property type="project" value="InterPro"/>
</dbReference>
<dbReference type="OrthoDB" id="9770443at2"/>
<comment type="caution">
    <text evidence="2">The sequence shown here is derived from an EMBL/GenBank/DDBJ whole genome shotgun (WGS) entry which is preliminary data.</text>
</comment>
<proteinExistence type="predicted"/>
<evidence type="ECO:0000313" key="3">
    <source>
        <dbReference type="Proteomes" id="UP000462760"/>
    </source>
</evidence>
<dbReference type="RefSeq" id="WP_154484466.1">
    <property type="nucleotide sequence ID" value="NZ_VULR01000011.1"/>
</dbReference>
<dbReference type="AlphaFoldDB" id="A0A844FIN2"/>
<reference evidence="2 3" key="1">
    <citation type="submission" date="2019-08" db="EMBL/GenBank/DDBJ databases">
        <title>In-depth cultivation of the pig gut microbiome towards novel bacterial diversity and tailored functional studies.</title>
        <authorList>
            <person name="Wylensek D."/>
            <person name="Hitch T.C.A."/>
            <person name="Clavel T."/>
        </authorList>
    </citation>
    <scope>NUCLEOTIDE SEQUENCE [LARGE SCALE GENOMIC DNA]</scope>
    <source>
        <strain evidence="2 3">Med78-601-WT-4W-RMD-3</strain>
    </source>
</reference>